<keyword evidence="3" id="KW-1185">Reference proteome</keyword>
<dbReference type="AlphaFoldDB" id="A0A2I1M6B6"/>
<feature type="transmembrane region" description="Helical" evidence="1">
    <location>
        <begin position="189"/>
        <end position="210"/>
    </location>
</feature>
<organism evidence="2 3">
    <name type="scientific">Anaerococcus octavius</name>
    <dbReference type="NCBI Taxonomy" id="54007"/>
    <lineage>
        <taxon>Bacteria</taxon>
        <taxon>Bacillati</taxon>
        <taxon>Bacillota</taxon>
        <taxon>Tissierellia</taxon>
        <taxon>Tissierellales</taxon>
        <taxon>Peptoniphilaceae</taxon>
        <taxon>Anaerococcus</taxon>
    </lineage>
</organism>
<evidence type="ECO:0000256" key="1">
    <source>
        <dbReference type="SAM" id="Phobius"/>
    </source>
</evidence>
<reference evidence="2 3" key="1">
    <citation type="submission" date="2017-12" db="EMBL/GenBank/DDBJ databases">
        <title>Phylogenetic diversity of female urinary microbiome.</title>
        <authorList>
            <person name="Thomas-White K."/>
            <person name="Wolfe A.J."/>
        </authorList>
    </citation>
    <scope>NUCLEOTIDE SEQUENCE [LARGE SCALE GENOMIC DNA]</scope>
    <source>
        <strain evidence="2 3">UMB0119</strain>
    </source>
</reference>
<feature type="transmembrane region" description="Helical" evidence="1">
    <location>
        <begin position="114"/>
        <end position="139"/>
    </location>
</feature>
<feature type="transmembrane region" description="Helical" evidence="1">
    <location>
        <begin position="43"/>
        <end position="61"/>
    </location>
</feature>
<protein>
    <recommendedName>
        <fullName evidence="4">DUF624 domain-containing protein</fullName>
    </recommendedName>
</protein>
<accession>A0A2I1M6B6</accession>
<evidence type="ECO:0000313" key="3">
    <source>
        <dbReference type="Proteomes" id="UP000234335"/>
    </source>
</evidence>
<sequence>MESFAKGMYKLGEVILYAIVSMFYSTIILLPIFLLNLFLTENISKYLVFFIPLSGLLGFALERQANSFTATFVNDKKAFSSYFKETFDDDMLSKYLLYVLLFSLYFYADSSLRIISLTNGFVGVLTIILLYFYRGIIFYTILQISHRKYIGIIQTIKNSLILTYRYFFYSIIVYLVWELFERLIINNNFWLLIFILIFAAMVNTINEYAIRKL</sequence>
<name>A0A2I1M6B6_9FIRM</name>
<feature type="transmembrane region" description="Helical" evidence="1">
    <location>
        <begin position="160"/>
        <end position="177"/>
    </location>
</feature>
<keyword evidence="1" id="KW-0812">Transmembrane</keyword>
<dbReference type="Proteomes" id="UP000234335">
    <property type="component" value="Unassembled WGS sequence"/>
</dbReference>
<dbReference type="EMBL" id="PKGS01000006">
    <property type="protein sequence ID" value="PKZ15682.1"/>
    <property type="molecule type" value="Genomic_DNA"/>
</dbReference>
<gene>
    <name evidence="2" type="ORF">CYJ34_07725</name>
</gene>
<feature type="transmembrane region" description="Helical" evidence="1">
    <location>
        <begin position="14"/>
        <end position="37"/>
    </location>
</feature>
<keyword evidence="1" id="KW-1133">Transmembrane helix</keyword>
<evidence type="ECO:0000313" key="2">
    <source>
        <dbReference type="EMBL" id="PKZ15682.1"/>
    </source>
</evidence>
<evidence type="ECO:0008006" key="4">
    <source>
        <dbReference type="Google" id="ProtNLM"/>
    </source>
</evidence>
<dbReference type="RefSeq" id="WP_101540700.1">
    <property type="nucleotide sequence ID" value="NZ_PKGS01000006.1"/>
</dbReference>
<feature type="transmembrane region" description="Helical" evidence="1">
    <location>
        <begin position="92"/>
        <end position="108"/>
    </location>
</feature>
<proteinExistence type="predicted"/>
<keyword evidence="1" id="KW-0472">Membrane</keyword>
<comment type="caution">
    <text evidence="2">The sequence shown here is derived from an EMBL/GenBank/DDBJ whole genome shotgun (WGS) entry which is preliminary data.</text>
</comment>